<dbReference type="Gene3D" id="3.40.50.150">
    <property type="entry name" value="Vaccinia Virus protein VP39"/>
    <property type="match status" value="1"/>
</dbReference>
<dbReference type="GO" id="GO:0008168">
    <property type="term" value="F:methyltransferase activity"/>
    <property type="evidence" value="ECO:0007669"/>
    <property type="project" value="UniProtKB-KW"/>
</dbReference>
<dbReference type="AlphaFoldDB" id="A0ABD1IBY7"/>
<dbReference type="EMBL" id="JBEAFC010000002">
    <property type="protein sequence ID" value="KAL1566230.1"/>
    <property type="molecule type" value="Genomic_DNA"/>
</dbReference>
<proteinExistence type="predicted"/>
<keyword evidence="2" id="KW-0698">rRNA processing</keyword>
<evidence type="ECO:0000256" key="2">
    <source>
        <dbReference type="ARBA" id="ARBA00022552"/>
    </source>
</evidence>
<evidence type="ECO:0000313" key="5">
    <source>
        <dbReference type="Proteomes" id="UP001567538"/>
    </source>
</evidence>
<reference evidence="4 5" key="1">
    <citation type="submission" date="2024-06" db="EMBL/GenBank/DDBJ databases">
        <title>A chromosome level genome sequence of Diviner's sage (Salvia divinorum).</title>
        <authorList>
            <person name="Ford S.A."/>
            <person name="Ro D.-K."/>
            <person name="Ness R.W."/>
            <person name="Phillips M.A."/>
        </authorList>
    </citation>
    <scope>NUCLEOTIDE SEQUENCE [LARGE SCALE GENOMIC DNA]</scope>
    <source>
        <strain evidence="4">SAF-2024a</strain>
        <tissue evidence="4">Leaf</tissue>
    </source>
</reference>
<name>A0ABD1IBY7_SALDI</name>
<dbReference type="GO" id="GO:0032259">
    <property type="term" value="P:methylation"/>
    <property type="evidence" value="ECO:0007669"/>
    <property type="project" value="UniProtKB-KW"/>
</dbReference>
<evidence type="ECO:0000256" key="3">
    <source>
        <dbReference type="ARBA" id="ARBA00022679"/>
    </source>
</evidence>
<evidence type="ECO:0000256" key="1">
    <source>
        <dbReference type="ARBA" id="ARBA00022490"/>
    </source>
</evidence>
<gene>
    <name evidence="4" type="ORF">AAHA92_01862</name>
</gene>
<keyword evidence="1" id="KW-0963">Cytoplasm</keyword>
<accession>A0ABD1IBY7</accession>
<evidence type="ECO:0000313" key="4">
    <source>
        <dbReference type="EMBL" id="KAL1566230.1"/>
    </source>
</evidence>
<keyword evidence="3 4" id="KW-0808">Transferase</keyword>
<keyword evidence="5" id="KW-1185">Reference proteome</keyword>
<dbReference type="Proteomes" id="UP001567538">
    <property type="component" value="Unassembled WGS sequence"/>
</dbReference>
<dbReference type="InterPro" id="IPR003682">
    <property type="entry name" value="rRNA_ssu_MeTfrase_G"/>
</dbReference>
<comment type="caution">
    <text evidence="4">The sequence shown here is derived from an EMBL/GenBank/DDBJ whole genome shotgun (WGS) entry which is preliminary data.</text>
</comment>
<dbReference type="GO" id="GO:0006364">
    <property type="term" value="P:rRNA processing"/>
    <property type="evidence" value="ECO:0007669"/>
    <property type="project" value="UniProtKB-KW"/>
</dbReference>
<dbReference type="PANTHER" id="PTHR31760">
    <property type="entry name" value="S-ADENOSYL-L-METHIONINE-DEPENDENT METHYLTRANSFERASES SUPERFAMILY PROTEIN"/>
    <property type="match status" value="1"/>
</dbReference>
<dbReference type="PANTHER" id="PTHR31760:SF0">
    <property type="entry name" value="S-ADENOSYL-L-METHIONINE-DEPENDENT METHYLTRANSFERASES SUPERFAMILY PROTEIN"/>
    <property type="match status" value="1"/>
</dbReference>
<keyword evidence="4" id="KW-0489">Methyltransferase</keyword>
<dbReference type="EC" id="2.1.1.170" evidence="4"/>
<sequence>MSLASSACRMFKLYSIELRVIYRCLSVSFCWREAEYCLPFVRVGGFFVAAKGHDPQEVVAKAERAIHLMGASLLQSCFASYSRALPPVPLLVIVSIDQ</sequence>
<organism evidence="4 5">
    <name type="scientific">Salvia divinorum</name>
    <name type="common">Maria pastora</name>
    <name type="synonym">Diviner's sage</name>
    <dbReference type="NCBI Taxonomy" id="28513"/>
    <lineage>
        <taxon>Eukaryota</taxon>
        <taxon>Viridiplantae</taxon>
        <taxon>Streptophyta</taxon>
        <taxon>Embryophyta</taxon>
        <taxon>Tracheophyta</taxon>
        <taxon>Spermatophyta</taxon>
        <taxon>Magnoliopsida</taxon>
        <taxon>eudicotyledons</taxon>
        <taxon>Gunneridae</taxon>
        <taxon>Pentapetalae</taxon>
        <taxon>asterids</taxon>
        <taxon>lamiids</taxon>
        <taxon>Lamiales</taxon>
        <taxon>Lamiaceae</taxon>
        <taxon>Nepetoideae</taxon>
        <taxon>Mentheae</taxon>
        <taxon>Salviinae</taxon>
        <taxon>Salvia</taxon>
        <taxon>Salvia subgen. Calosphace</taxon>
    </lineage>
</organism>
<protein>
    <submittedName>
        <fullName evidence="4">16S rRNA (Guanine(527)-N(7))-methyltransferase</fullName>
        <ecNumber evidence="4">2.1.1.170</ecNumber>
    </submittedName>
</protein>
<dbReference type="InterPro" id="IPR029063">
    <property type="entry name" value="SAM-dependent_MTases_sf"/>
</dbReference>